<evidence type="ECO:0000313" key="2">
    <source>
        <dbReference type="EMBL" id="NDR89510.1"/>
    </source>
</evidence>
<dbReference type="KEGG" id="ftv:CH67_1741"/>
<gene>
    <name evidence="3" type="ORF">FWI86_06610</name>
    <name evidence="2" type="ORF">FWJ04_07915</name>
</gene>
<comment type="caution">
    <text evidence="2">The sequence shown here is derived from an EMBL/GenBank/DDBJ whole genome shotgun (WGS) entry which is preliminary data.</text>
</comment>
<protein>
    <submittedName>
        <fullName evidence="2">Uncharacterized protein</fullName>
    </submittedName>
</protein>
<name>A0A0B3VR38_FRATU</name>
<feature type="transmembrane region" description="Helical" evidence="1">
    <location>
        <begin position="46"/>
        <end position="72"/>
    </location>
</feature>
<dbReference type="AlphaFoldDB" id="A0A0B3VR38"/>
<organism evidence="2">
    <name type="scientific">Francisella tularensis subsp. holarctica</name>
    <dbReference type="NCBI Taxonomy" id="119857"/>
    <lineage>
        <taxon>Bacteria</taxon>
        <taxon>Pseudomonadati</taxon>
        <taxon>Pseudomonadota</taxon>
        <taxon>Gammaproteobacteria</taxon>
        <taxon>Thiotrichales</taxon>
        <taxon>Francisellaceae</taxon>
        <taxon>Francisella</taxon>
    </lineage>
</organism>
<evidence type="ECO:0000313" key="3">
    <source>
        <dbReference type="EMBL" id="NDS68699.1"/>
    </source>
</evidence>
<accession>A0A0B3VR38</accession>
<dbReference type="EMBL" id="JAAGJP010000043">
    <property type="protein sequence ID" value="NDS68699.1"/>
    <property type="molecule type" value="Genomic_DNA"/>
</dbReference>
<dbReference type="HOGENOM" id="CLU_199664_0_0_6"/>
<keyword evidence="1" id="KW-0472">Membrane</keyword>
<feature type="transmembrane region" description="Helical" evidence="1">
    <location>
        <begin position="20"/>
        <end position="40"/>
    </location>
</feature>
<sequence length="75" mass="8443">MKINSSRESSSDESKYLKYLVSLANIITFLVFFMCLVILLSTNVEVSHLTAFTTCFLSILSAGFVPTLLIILRDY</sequence>
<keyword evidence="1" id="KW-1133">Transmembrane helix</keyword>
<proteinExistence type="predicted"/>
<keyword evidence="1" id="KW-0812">Transmembrane</keyword>
<dbReference type="KEGG" id="ftz:CH68_1471"/>
<dbReference type="RefSeq" id="WP_029760229.1">
    <property type="nucleotide sequence ID" value="NZ_CP010289.1"/>
</dbReference>
<reference evidence="2" key="1">
    <citation type="submission" date="2019-08" db="EMBL/GenBank/DDBJ databases">
        <authorList>
            <person name="Busch A."/>
        </authorList>
    </citation>
    <scope>NUCLEOTIDE SEQUENCE</scope>
    <source>
        <strain evidence="3">15T0085</strain>
        <strain evidence="2">17T1429</strain>
    </source>
</reference>
<reference evidence="2" key="2">
    <citation type="submission" date="2020-02" db="EMBL/GenBank/DDBJ databases">
        <title>Using affinity propagation clustering for identifying bacterial clades and subclades with whole-genome sequences of Francisella tularensis.</title>
        <authorList>
            <person name="Homeier-Bachmann T."/>
            <person name="Abdel-Glil M.Y."/>
            <person name="Hackbart A."/>
            <person name="Hotzel H."/>
            <person name="Tomaso H."/>
        </authorList>
    </citation>
    <scope>NUCLEOTIDE SEQUENCE</scope>
    <source>
        <strain evidence="3">15T0085</strain>
        <strain evidence="2">17T1429</strain>
    </source>
</reference>
<dbReference type="KEGG" id="ftc:DA46_1406"/>
<evidence type="ECO:0000256" key="1">
    <source>
        <dbReference type="SAM" id="Phobius"/>
    </source>
</evidence>
<dbReference type="EMBL" id="JAAGKH010000071">
    <property type="protein sequence ID" value="NDR89510.1"/>
    <property type="molecule type" value="Genomic_DNA"/>
</dbReference>